<proteinExistence type="predicted"/>
<accession>A0ABX0U7B3</accession>
<dbReference type="RefSeq" id="WP_167185322.1">
    <property type="nucleotide sequence ID" value="NZ_JAASQL010000001.1"/>
</dbReference>
<dbReference type="InterPro" id="IPR025366">
    <property type="entry name" value="DUF4270"/>
</dbReference>
<keyword evidence="2" id="KW-1185">Reference proteome</keyword>
<evidence type="ECO:0000313" key="2">
    <source>
        <dbReference type="Proteomes" id="UP000745859"/>
    </source>
</evidence>
<dbReference type="EMBL" id="JAASQL010000001">
    <property type="protein sequence ID" value="NIJ44745.1"/>
    <property type="molecule type" value="Genomic_DNA"/>
</dbReference>
<dbReference type="Proteomes" id="UP000745859">
    <property type="component" value="Unassembled WGS sequence"/>
</dbReference>
<evidence type="ECO:0000313" key="1">
    <source>
        <dbReference type="EMBL" id="NIJ44745.1"/>
    </source>
</evidence>
<name>A0ABX0U7B3_9FLAO</name>
<reference evidence="1 2" key="1">
    <citation type="submission" date="2020-03" db="EMBL/GenBank/DDBJ databases">
        <title>Genomic Encyclopedia of Type Strains, Phase IV (KMG-IV): sequencing the most valuable type-strain genomes for metagenomic binning, comparative biology and taxonomic classification.</title>
        <authorList>
            <person name="Goeker M."/>
        </authorList>
    </citation>
    <scope>NUCLEOTIDE SEQUENCE [LARGE SCALE GENOMIC DNA]</scope>
    <source>
        <strain evidence="1 2">DSM 101599</strain>
    </source>
</reference>
<evidence type="ECO:0008006" key="3">
    <source>
        <dbReference type="Google" id="ProtNLM"/>
    </source>
</evidence>
<organism evidence="1 2">
    <name type="scientific">Wenyingzhuangia heitensis</name>
    <dbReference type="NCBI Taxonomy" id="1487859"/>
    <lineage>
        <taxon>Bacteria</taxon>
        <taxon>Pseudomonadati</taxon>
        <taxon>Bacteroidota</taxon>
        <taxon>Flavobacteriia</taxon>
        <taxon>Flavobacteriales</taxon>
        <taxon>Flavobacteriaceae</taxon>
        <taxon>Wenyingzhuangia</taxon>
    </lineage>
</organism>
<dbReference type="PROSITE" id="PS51257">
    <property type="entry name" value="PROKAR_LIPOPROTEIN"/>
    <property type="match status" value="1"/>
</dbReference>
<sequence>MKFLVIGVLGLLSLISCSSEELSNYTVGSDFVETDINIIEIDTFKINAGTYKMDSIGTSSTGRILIGNVDDEYLGTITAQSYFQLQNATFTLDDKAVYDSIGFVLNYDQYYFADTTKTQTYKIHRVLETVEPIEDDVFFNTSKLSFDTESIGELTFVPKMRKDTLYIPMQTSLGEELFNKIDEDEFKNLDDFLQYFKGLTIAPDTTVSSSILGFNFTSSGNTENNSSMRLYYSVPDPGGNERVSHYLEFYISSIEKQFNAITTDFSTAKINGFTDVETIIPTTDSDGLFYSQAGTGISARIEIPHLRNLNQLAESGTVLDAQLKFYPKRGSYTKETLPQSLAVYVVDHKNRILNTLTNEEGGTALAILNAQNDEFENNTYYSVDLKGFLAQVLNASEDFKYALMVQFSNLTNKVDKVVIEDKDNVELSVKYLNY</sequence>
<comment type="caution">
    <text evidence="1">The sequence shown here is derived from an EMBL/GenBank/DDBJ whole genome shotgun (WGS) entry which is preliminary data.</text>
</comment>
<gene>
    <name evidence="1" type="ORF">FHR24_001184</name>
</gene>
<protein>
    <recommendedName>
        <fullName evidence="3">DUF4270 domain-containing protein</fullName>
    </recommendedName>
</protein>
<dbReference type="Pfam" id="PF14092">
    <property type="entry name" value="DUF4270"/>
    <property type="match status" value="1"/>
</dbReference>